<evidence type="ECO:0000256" key="4">
    <source>
        <dbReference type="ARBA" id="ARBA00023136"/>
    </source>
</evidence>
<reference evidence="6" key="1">
    <citation type="submission" date="2022-07" db="EMBL/GenBank/DDBJ databases">
        <title>Phylogenomic reconstructions and comparative analyses of Kickxellomycotina fungi.</title>
        <authorList>
            <person name="Reynolds N.K."/>
            <person name="Stajich J.E."/>
            <person name="Barry K."/>
            <person name="Grigoriev I.V."/>
            <person name="Crous P."/>
            <person name="Smith M.E."/>
        </authorList>
    </citation>
    <scope>NUCLEOTIDE SEQUENCE</scope>
    <source>
        <strain evidence="6">BCRC 34489</strain>
    </source>
</reference>
<dbReference type="PANTHER" id="PTHR28128">
    <property type="entry name" value="GOLGI APPARATUS MEMBRANE PROTEIN TVP15"/>
    <property type="match status" value="1"/>
</dbReference>
<accession>A0A9W8LND7</accession>
<dbReference type="AlphaFoldDB" id="A0A9W8LND7"/>
<evidence type="ECO:0000256" key="2">
    <source>
        <dbReference type="ARBA" id="ARBA00022692"/>
    </source>
</evidence>
<dbReference type="Proteomes" id="UP001140172">
    <property type="component" value="Unassembled WGS sequence"/>
</dbReference>
<dbReference type="PANTHER" id="PTHR28128:SF1">
    <property type="entry name" value="GOLGI APPARATUS MEMBRANE PROTEIN TVP15"/>
    <property type="match status" value="1"/>
</dbReference>
<keyword evidence="4 5" id="KW-0472">Membrane</keyword>
<feature type="transmembrane region" description="Helical" evidence="5">
    <location>
        <begin position="142"/>
        <end position="165"/>
    </location>
</feature>
<gene>
    <name evidence="6" type="ORF">GGI15_000590</name>
</gene>
<name>A0A9W8LND7_9FUNG</name>
<keyword evidence="2 5" id="KW-0812">Transmembrane</keyword>
<sequence>MAFTYFSDLNRRLRAPGGPPYYFRVANLVVSALMIVSAVIFFVWADFMRIMLGIYEIVFGAWMIMFEVAEVGWLTPYVQFMFTWRGRGLFYVFIGCLTLGYKTLGWVFGSVITAIGVAYIVLSFTVKKHESYVNSAVEFVHLAALRMYAAFLFSFFGRGLLYVALGCVTLEGAGRKAELGIGLVIVAVGVVFVGVAVGSRVEFDDPEDEYAAVVRGMQQGCYGGEAAEKSVRTVDAYSGPQGRSGTLGALTSSSMASASAATDGRGFTSAHLPISNPL</sequence>
<evidence type="ECO:0000313" key="7">
    <source>
        <dbReference type="Proteomes" id="UP001140172"/>
    </source>
</evidence>
<dbReference type="InterPro" id="IPR013714">
    <property type="entry name" value="Golgi_TVP15"/>
</dbReference>
<evidence type="ECO:0000256" key="5">
    <source>
        <dbReference type="SAM" id="Phobius"/>
    </source>
</evidence>
<evidence type="ECO:0000256" key="1">
    <source>
        <dbReference type="ARBA" id="ARBA00004141"/>
    </source>
</evidence>
<feature type="transmembrane region" description="Helical" evidence="5">
    <location>
        <begin position="89"/>
        <end position="122"/>
    </location>
</feature>
<evidence type="ECO:0008006" key="8">
    <source>
        <dbReference type="Google" id="ProtNLM"/>
    </source>
</evidence>
<dbReference type="EMBL" id="JANBUM010000017">
    <property type="protein sequence ID" value="KAJ2787628.1"/>
    <property type="molecule type" value="Genomic_DNA"/>
</dbReference>
<proteinExistence type="predicted"/>
<feature type="transmembrane region" description="Helical" evidence="5">
    <location>
        <begin position="21"/>
        <end position="44"/>
    </location>
</feature>
<keyword evidence="7" id="KW-1185">Reference proteome</keyword>
<evidence type="ECO:0000256" key="3">
    <source>
        <dbReference type="ARBA" id="ARBA00022989"/>
    </source>
</evidence>
<dbReference type="OrthoDB" id="423534at2759"/>
<keyword evidence="3 5" id="KW-1133">Transmembrane helix</keyword>
<dbReference type="Pfam" id="PF08507">
    <property type="entry name" value="COPI_assoc"/>
    <property type="match status" value="1"/>
</dbReference>
<evidence type="ECO:0000313" key="6">
    <source>
        <dbReference type="EMBL" id="KAJ2787628.1"/>
    </source>
</evidence>
<feature type="transmembrane region" description="Helical" evidence="5">
    <location>
        <begin position="177"/>
        <end position="197"/>
    </location>
</feature>
<dbReference type="GO" id="GO:0016020">
    <property type="term" value="C:membrane"/>
    <property type="evidence" value="ECO:0007669"/>
    <property type="project" value="UniProtKB-SubCell"/>
</dbReference>
<protein>
    <recommendedName>
        <fullName evidence="8">COPI associated protein</fullName>
    </recommendedName>
</protein>
<feature type="transmembrane region" description="Helical" evidence="5">
    <location>
        <begin position="50"/>
        <end position="69"/>
    </location>
</feature>
<comment type="caution">
    <text evidence="6">The sequence shown here is derived from an EMBL/GenBank/DDBJ whole genome shotgun (WGS) entry which is preliminary data.</text>
</comment>
<organism evidence="6 7">
    <name type="scientific">Coemansia interrupta</name>
    <dbReference type="NCBI Taxonomy" id="1126814"/>
    <lineage>
        <taxon>Eukaryota</taxon>
        <taxon>Fungi</taxon>
        <taxon>Fungi incertae sedis</taxon>
        <taxon>Zoopagomycota</taxon>
        <taxon>Kickxellomycotina</taxon>
        <taxon>Kickxellomycetes</taxon>
        <taxon>Kickxellales</taxon>
        <taxon>Kickxellaceae</taxon>
        <taxon>Coemansia</taxon>
    </lineage>
</organism>
<comment type="subcellular location">
    <subcellularLocation>
        <location evidence="1">Membrane</location>
        <topology evidence="1">Multi-pass membrane protein</topology>
    </subcellularLocation>
</comment>